<dbReference type="PANTHER" id="PTHR21015:SF22">
    <property type="entry name" value="GLYCOSYLTRANSFERASE"/>
    <property type="match status" value="1"/>
</dbReference>
<dbReference type="InterPro" id="IPR020023">
    <property type="entry name" value="PseG"/>
</dbReference>
<dbReference type="Gene3D" id="3.40.50.2000">
    <property type="entry name" value="Glycogen Phosphorylase B"/>
    <property type="match status" value="1"/>
</dbReference>
<feature type="domain" description="Glycosyl transferase family 28 C-terminal" evidence="2">
    <location>
        <begin position="176"/>
        <end position="293"/>
    </location>
</feature>
<evidence type="ECO:0000259" key="2">
    <source>
        <dbReference type="Pfam" id="PF04101"/>
    </source>
</evidence>
<evidence type="ECO:0000313" key="3">
    <source>
        <dbReference type="EMBL" id="MEQ4482011.1"/>
    </source>
</evidence>
<keyword evidence="1" id="KW-0472">Membrane</keyword>
<dbReference type="SUPFAM" id="SSF53756">
    <property type="entry name" value="UDP-Glycosyltransferase/glycogen phosphorylase"/>
    <property type="match status" value="1"/>
</dbReference>
<dbReference type="Pfam" id="PF04101">
    <property type="entry name" value="Glyco_tran_28_C"/>
    <property type="match status" value="1"/>
</dbReference>
<dbReference type="PANTHER" id="PTHR21015">
    <property type="entry name" value="UDP-N-ACETYLGLUCOSAMINE--N-ACETYLMURAMYL-(PENTAPEPTIDE) PYROPHOSPHORYL-UNDECAPRENOL N-ACETYLGLUCOSAMINE TRANSFERASE 1"/>
    <property type="match status" value="1"/>
</dbReference>
<dbReference type="GO" id="GO:0016787">
    <property type="term" value="F:hydrolase activity"/>
    <property type="evidence" value="ECO:0007669"/>
    <property type="project" value="UniProtKB-KW"/>
</dbReference>
<protein>
    <submittedName>
        <fullName evidence="3">UDP-2,4-diacetamido-2,4, 6-trideoxy-beta-L-altropyranose hydrolase</fullName>
        <ecNumber evidence="3">3.6.1.57</ecNumber>
    </submittedName>
</protein>
<dbReference type="Gene3D" id="3.40.50.11190">
    <property type="match status" value="1"/>
</dbReference>
<dbReference type="Proteomes" id="UP001493487">
    <property type="component" value="Unassembled WGS sequence"/>
</dbReference>
<comment type="caution">
    <text evidence="3">The sequence shown here is derived from an EMBL/GenBank/DDBJ whole genome shotgun (WGS) entry which is preliminary data.</text>
</comment>
<reference evidence="3 4" key="1">
    <citation type="journal article" date="2023" name="Genome Announc.">
        <title>Pan-Genome Analyses of the Genus Cohnella and Proposal of the Novel Species Cohnella silvisoli sp. nov., Isolated from Forest Soil.</title>
        <authorList>
            <person name="Wang C."/>
            <person name="Mao L."/>
            <person name="Bao G."/>
            <person name="Zhu H."/>
        </authorList>
    </citation>
    <scope>NUCLEOTIDE SEQUENCE [LARGE SCALE GENOMIC DNA]</scope>
    <source>
        <strain evidence="3 4">NL03-T5-1</strain>
    </source>
</reference>
<name>A0ABV1KPR8_9BACL</name>
<gene>
    <name evidence="3" type="primary">pseG</name>
    <name evidence="3" type="ORF">QJS35_06350</name>
</gene>
<organism evidence="3 4">
    <name type="scientific">Cohnella silvisoli</name>
    <dbReference type="NCBI Taxonomy" id="2873699"/>
    <lineage>
        <taxon>Bacteria</taxon>
        <taxon>Bacillati</taxon>
        <taxon>Bacillota</taxon>
        <taxon>Bacilli</taxon>
        <taxon>Bacillales</taxon>
        <taxon>Paenibacillaceae</taxon>
        <taxon>Cohnella</taxon>
    </lineage>
</organism>
<dbReference type="InterPro" id="IPR007235">
    <property type="entry name" value="Glyco_trans_28_C"/>
</dbReference>
<dbReference type="NCBIfam" id="TIGR03590">
    <property type="entry name" value="PseG"/>
    <property type="match status" value="1"/>
</dbReference>
<evidence type="ECO:0000313" key="4">
    <source>
        <dbReference type="Proteomes" id="UP001493487"/>
    </source>
</evidence>
<dbReference type="EC" id="3.6.1.57" evidence="3"/>
<proteinExistence type="predicted"/>
<evidence type="ECO:0000256" key="1">
    <source>
        <dbReference type="ARBA" id="ARBA00023136"/>
    </source>
</evidence>
<dbReference type="RefSeq" id="WP_232185313.1">
    <property type="nucleotide sequence ID" value="NZ_JAIOAP010000004.1"/>
</dbReference>
<dbReference type="EMBL" id="JASKHM010000003">
    <property type="protein sequence ID" value="MEQ4482011.1"/>
    <property type="molecule type" value="Genomic_DNA"/>
</dbReference>
<accession>A0ABV1KPR8</accession>
<keyword evidence="4" id="KW-1185">Reference proteome</keyword>
<sequence>MFNNQSTGILFRCDASWEIGSGHVMRCISLARELKATGFRVVFLTNSGGAEVLRGFVEFTIEVESIHEKSKETLQILESINKYEIKYLIWDSYQLNQENLTAVSTRVLTMVVDDIYLLSVYECDAILNPNIYASREKYSTTKQTNMLLGLNYLMLRPSFSNLKGQYLIENRVNRILLTFGGSDEYNLTRHFCEWLNEFETFNLKISLVLGSHYQFKQELFEYLDKPSLHEYKVYHNVKAMADLLIQQDIVICAGGSTMYELACLGIPACPVITAENQRELVETFGRYGACEALGDVQSLSKPLFQQSFHKLVSSNEIRLKMSRLGSALVDGRGASRVAEYIQKRLTGV</sequence>
<keyword evidence="3" id="KW-0378">Hydrolase</keyword>